<keyword evidence="6" id="KW-1185">Reference proteome</keyword>
<accession>A0A1I2G078</accession>
<dbReference type="EMBL" id="FONG01000008">
    <property type="protein sequence ID" value="SFF10156.1"/>
    <property type="molecule type" value="Genomic_DNA"/>
</dbReference>
<dbReference type="SUPFAM" id="SSF50370">
    <property type="entry name" value="Ricin B-like lectins"/>
    <property type="match status" value="1"/>
</dbReference>
<dbReference type="SUPFAM" id="SSF69318">
    <property type="entry name" value="Integrin alpha N-terminal domain"/>
    <property type="match status" value="2"/>
</dbReference>
<dbReference type="Gene3D" id="2.80.10.50">
    <property type="match status" value="2"/>
</dbReference>
<dbReference type="Proteomes" id="UP000199323">
    <property type="component" value="Unassembled WGS sequence"/>
</dbReference>
<evidence type="ECO:0000256" key="3">
    <source>
        <dbReference type="SAM" id="SignalP"/>
    </source>
</evidence>
<dbReference type="InterPro" id="IPR028994">
    <property type="entry name" value="Integrin_alpha_N"/>
</dbReference>
<dbReference type="PROSITE" id="PS51318">
    <property type="entry name" value="TAT"/>
    <property type="match status" value="1"/>
</dbReference>
<dbReference type="OrthoDB" id="4332189at2"/>
<evidence type="ECO:0000256" key="2">
    <source>
        <dbReference type="SAM" id="MobiDB-lite"/>
    </source>
</evidence>
<feature type="chain" id="PRO_5011738837" evidence="3">
    <location>
        <begin position="32"/>
        <end position="1491"/>
    </location>
</feature>
<dbReference type="InterPro" id="IPR006311">
    <property type="entry name" value="TAT_signal"/>
</dbReference>
<dbReference type="InterPro" id="IPR000772">
    <property type="entry name" value="Ricin_B_lectin"/>
</dbReference>
<evidence type="ECO:0000256" key="1">
    <source>
        <dbReference type="ARBA" id="ARBA00022729"/>
    </source>
</evidence>
<dbReference type="SMART" id="SM00458">
    <property type="entry name" value="RICIN"/>
    <property type="match status" value="1"/>
</dbReference>
<evidence type="ECO:0000313" key="6">
    <source>
        <dbReference type="Proteomes" id="UP000199323"/>
    </source>
</evidence>
<feature type="region of interest" description="Disordered" evidence="2">
    <location>
        <begin position="33"/>
        <end position="55"/>
    </location>
</feature>
<feature type="domain" description="Ricin B lectin" evidence="4">
    <location>
        <begin position="998"/>
        <end position="1128"/>
    </location>
</feature>
<dbReference type="PROSITE" id="PS50231">
    <property type="entry name" value="RICIN_B_LECTIN"/>
    <property type="match status" value="1"/>
</dbReference>
<name>A0A1I2G078_9ACTN</name>
<organism evidence="5 6">
    <name type="scientific">Actinacidiphila alni</name>
    <dbReference type="NCBI Taxonomy" id="380248"/>
    <lineage>
        <taxon>Bacteria</taxon>
        <taxon>Bacillati</taxon>
        <taxon>Actinomycetota</taxon>
        <taxon>Actinomycetes</taxon>
        <taxon>Kitasatosporales</taxon>
        <taxon>Streptomycetaceae</taxon>
        <taxon>Actinacidiphila</taxon>
    </lineage>
</organism>
<feature type="signal peptide" evidence="3">
    <location>
        <begin position="1"/>
        <end position="31"/>
    </location>
</feature>
<evidence type="ECO:0000259" key="4">
    <source>
        <dbReference type="SMART" id="SM00458"/>
    </source>
</evidence>
<keyword evidence="1 3" id="KW-0732">Signal</keyword>
<evidence type="ECO:0000313" key="5">
    <source>
        <dbReference type="EMBL" id="SFF10156.1"/>
    </source>
</evidence>
<dbReference type="STRING" id="380248.SAMN05216251_108146"/>
<dbReference type="CDD" id="cd23451">
    <property type="entry name" value="beta-trefoil_Ricin_laminarinase"/>
    <property type="match status" value="1"/>
</dbReference>
<dbReference type="InterPro" id="IPR013517">
    <property type="entry name" value="FG-GAP"/>
</dbReference>
<feature type="compositionally biased region" description="Low complexity" evidence="2">
    <location>
        <begin position="254"/>
        <end position="269"/>
    </location>
</feature>
<gene>
    <name evidence="5" type="ORF">SAMN05216251_108146</name>
</gene>
<sequence>MRRRRRRIVSGSAAITLVSALVLTLAGPARADDVLPYDPPDGGVPAPLTPGGPEQAAQQKAAQTGQPVVVDELTTETDQTIAEPDGSFSVRSYIKPVRVHKNDGWTPLDATLTQNVDGTFSTAATPNGVTLSGGGSGPLATLTDHDGHLLSYRFPVDLPVPDVTADTALYRDVLPGVDLQASVTDQGGFREVLIVNDATAAANPILRTLKLSTVAQGLTLSADDAGNLDATTADGSLAYASPTPLMWDSSTQNSSASTGTPARAGTRTATVEDTGTDSVSSADGPGPGAQVQPVDVAAGPDAVTLTPDAGLLTGQSTTYPVFIDPYTNPTSSHTSHYTEVAEGCPNAQLYDDPQDNGEGVGYQQYASNCFGLERSYYTLNTSSLDSKMVISSATLYLTETYGADHGCSNTWPVTLKETDTIGGSTDWNHQPGVHSTIGTKDVKSAASGCGNQDLNFDVTNQMKAIAKNDTNTWTFGLIGDEDKTSTNYGFMRFSTNPQVITKFDVPPNAPTDLSTTPDTMNPSGPACVTHNPGWIGRTSNNGANSNINFDATVSTQMQNFNVRARFMVTDAQTADSSGDPTTTTTPYTGYVSSGGTVHANIGFQVKDGHRYLWAAQANDGTLSGPWVSNCQFNVDLTPPTPAKFTDSVAFPPLGSSTAPTKHAGDTNLTIQVTSTDPTPTGCTIGTCLKSGIRRFEYSMDKPIPPTGAASISVTPDSSGKATANIPISVTAQQWGTHTLYVQAVDGAENARPATYAFYAPWNPSTPVLPGDVNGDGVPDLITPAADGNLYMTRGNTDTAAAPELISSAAQSPDHSSWNNFQITHRGSTNQSGVDDLFALRTSTTDRVMYVYHNDADIPGGGQPGHFTSPNGLTTIPTPPPCNPASDCTGYDQSWNSVGQILAPGGATGPSSPPSLITVTGTSGLWFYPGSSSGDYHLGNAVRLGTGNWSHMTLVAPGTVGGAPTLWARDDDTGVLHTYPLSFDSNGLPTSLLTRPADRPLVSGVAGADGGTLCADVTSSDTTKGTAIQMFGCNQTTAQRWTIGADKSVRALGNCLDATQSGTANGTPIQLYPCNQTAAQEWTPGPGGTLKNAGSGRCLTDPSGSTAPGTQLVLWDCGSSAAYQNWGAGTAGSLETPEALLPLNFTKAVYPTITSPGDVNSASSTGSSVNPDSNPDLYVINNRGRVIEFPGAAPTSGTAQFAGSVGLGYLTKPAPADTAGDLNGDGIADLLAIDNTGHLRFYPGRNSGRPENGPTIGSGWADADISHHGDWTGDGYEDLIAHLPNDNTHLWLYPGDGTGDFGTRHQLNRPAGSPSSDWSKTTAVISAGDVNLDAYPDVLAVENDLLYLFPGTASGQLASPKVIGTSGWAGLQLLAPGDVNGDGLADLWTRNPSTGVVNQYVNDPADPQGPGYPLGRGSSRIAIGSGFNSATPGVAASGDGNGDGHPDLWATWTADDHLHFYAGTGYGAAPRSFDASEDASGGGWTTVIDSIA</sequence>
<dbReference type="Pfam" id="PF00652">
    <property type="entry name" value="Ricin_B_lectin"/>
    <property type="match status" value="1"/>
</dbReference>
<proteinExistence type="predicted"/>
<dbReference type="PANTHER" id="PTHR46580:SF4">
    <property type="entry name" value="ATP_GTP-BINDING PROTEIN"/>
    <property type="match status" value="1"/>
</dbReference>
<feature type="compositionally biased region" description="Polar residues" evidence="2">
    <location>
        <begin position="271"/>
        <end position="281"/>
    </location>
</feature>
<feature type="region of interest" description="Disordered" evidence="2">
    <location>
        <begin position="244"/>
        <end position="292"/>
    </location>
</feature>
<protein>
    <submittedName>
        <fullName evidence="5">Repeat domain-containing protein</fullName>
    </submittedName>
</protein>
<reference evidence="5 6" key="1">
    <citation type="submission" date="2016-10" db="EMBL/GenBank/DDBJ databases">
        <authorList>
            <person name="de Groot N.N."/>
        </authorList>
    </citation>
    <scope>NUCLEOTIDE SEQUENCE [LARGE SCALE GENOMIC DNA]</scope>
    <source>
        <strain evidence="5 6">CGMCC 4.3510</strain>
    </source>
</reference>
<dbReference type="Gene3D" id="2.130.10.130">
    <property type="entry name" value="Integrin alpha, N-terminal"/>
    <property type="match status" value="2"/>
</dbReference>
<dbReference type="PANTHER" id="PTHR46580">
    <property type="entry name" value="SENSOR KINASE-RELATED"/>
    <property type="match status" value="1"/>
</dbReference>
<dbReference type="InterPro" id="IPR035992">
    <property type="entry name" value="Ricin_B-like_lectins"/>
</dbReference>
<dbReference type="Pfam" id="PF13517">
    <property type="entry name" value="FG-GAP_3"/>
    <property type="match status" value="1"/>
</dbReference>